<dbReference type="EMBL" id="CM002236">
    <property type="protein sequence ID" value="EAA36399.2"/>
    <property type="molecule type" value="Genomic_DNA"/>
</dbReference>
<evidence type="ECO:0000256" key="1">
    <source>
        <dbReference type="SAM" id="MobiDB-lite"/>
    </source>
</evidence>
<sequence length="124" mass="13959">MRAWSWRRYDEEWGELFACRGSVVQVRNGRDNYLYRKFPRFTSMVPPGSRGLTLQVTAEARLMSKCFKKYGYFRRAESSHCNSVCGAGSSDADKGSAPRCRSRTGSHSRVSTVHSLGSATSVYT</sequence>
<dbReference type="KEGG" id="ncr:NCU02953"/>
<dbReference type="GeneID" id="3881760"/>
<reference evidence="2 3" key="1">
    <citation type="journal article" date="2003" name="Nature">
        <title>The genome sequence of the filamentous fungus Neurospora crassa.</title>
        <authorList>
            <person name="Galagan J.E."/>
            <person name="Calvo S.E."/>
            <person name="Borkovich K.A."/>
            <person name="Selker E.U."/>
            <person name="Read N.D."/>
            <person name="Jaffe D."/>
            <person name="FitzHugh W."/>
            <person name="Ma L.J."/>
            <person name="Smirnov S."/>
            <person name="Purcell S."/>
            <person name="Rehman B."/>
            <person name="Elkins T."/>
            <person name="Engels R."/>
            <person name="Wang S."/>
            <person name="Nielsen C.B."/>
            <person name="Butler J."/>
            <person name="Endrizzi M."/>
            <person name="Qui D."/>
            <person name="Ianakiev P."/>
            <person name="Bell-Pedersen D."/>
            <person name="Nelson M.A."/>
            <person name="Werner-Washburne M."/>
            <person name="Selitrennikoff C.P."/>
            <person name="Kinsey J.A."/>
            <person name="Braun E.L."/>
            <person name="Zelter A."/>
            <person name="Schulte U."/>
            <person name="Kothe G.O."/>
            <person name="Jedd G."/>
            <person name="Mewes W."/>
            <person name="Staben C."/>
            <person name="Marcotte E."/>
            <person name="Greenberg D."/>
            <person name="Roy A."/>
            <person name="Foley K."/>
            <person name="Naylor J."/>
            <person name="Stange-Thomann N."/>
            <person name="Barrett R."/>
            <person name="Gnerre S."/>
            <person name="Kamal M."/>
            <person name="Kamvysselis M."/>
            <person name="Mauceli E."/>
            <person name="Bielke C."/>
            <person name="Rudd S."/>
            <person name="Frishman D."/>
            <person name="Krystofova S."/>
            <person name="Rasmussen C."/>
            <person name="Metzenberg R.L."/>
            <person name="Perkins D.D."/>
            <person name="Kroken S."/>
            <person name="Cogoni C."/>
            <person name="Macino G."/>
            <person name="Catcheside D."/>
            <person name="Li W."/>
            <person name="Pratt R.J."/>
            <person name="Osmani S.A."/>
            <person name="DeSouza C.P."/>
            <person name="Glass L."/>
            <person name="Orbach M.J."/>
            <person name="Berglund J.A."/>
            <person name="Voelker R."/>
            <person name="Yarden O."/>
            <person name="Plamann M."/>
            <person name="Seiler S."/>
            <person name="Dunlap J."/>
            <person name="Radford A."/>
            <person name="Aramayo R."/>
            <person name="Natvig D.O."/>
            <person name="Alex L.A."/>
            <person name="Mannhaupt G."/>
            <person name="Ebbole D.J."/>
            <person name="Freitag M."/>
            <person name="Paulsen I."/>
            <person name="Sachs M.S."/>
            <person name="Lander E.S."/>
            <person name="Nusbaum C."/>
            <person name="Birren B."/>
        </authorList>
    </citation>
    <scope>NUCLEOTIDE SEQUENCE [LARGE SCALE GENOMIC DNA]</scope>
    <source>
        <strain evidence="3">ATCC 24698 / 74-OR23-1A / CBS 708.71 / DSM 1257 / FGSC 987</strain>
    </source>
</reference>
<dbReference type="AlphaFoldDB" id="Q7SHF1"/>
<evidence type="ECO:0000313" key="2">
    <source>
        <dbReference type="EMBL" id="EAA36399.2"/>
    </source>
</evidence>
<dbReference type="PaxDb" id="5141-EFNCRP00000002440"/>
<organism evidence="2 3">
    <name type="scientific">Neurospora crassa (strain ATCC 24698 / 74-OR23-1A / CBS 708.71 / DSM 1257 / FGSC 987)</name>
    <dbReference type="NCBI Taxonomy" id="367110"/>
    <lineage>
        <taxon>Eukaryota</taxon>
        <taxon>Fungi</taxon>
        <taxon>Dikarya</taxon>
        <taxon>Ascomycota</taxon>
        <taxon>Pezizomycotina</taxon>
        <taxon>Sordariomycetes</taxon>
        <taxon>Sordariomycetidae</taxon>
        <taxon>Sordariales</taxon>
        <taxon>Sordariaceae</taxon>
        <taxon>Neurospora</taxon>
    </lineage>
</organism>
<dbReference type="InParanoid" id="Q7SHF1"/>
<dbReference type="Proteomes" id="UP000001805">
    <property type="component" value="Chromosome 1, Linkage Group I"/>
</dbReference>
<dbReference type="RefSeq" id="XP_965635.2">
    <property type="nucleotide sequence ID" value="XM_960542.2"/>
</dbReference>
<feature type="compositionally biased region" description="Polar residues" evidence="1">
    <location>
        <begin position="107"/>
        <end position="124"/>
    </location>
</feature>
<feature type="region of interest" description="Disordered" evidence="1">
    <location>
        <begin position="85"/>
        <end position="124"/>
    </location>
</feature>
<dbReference type="HOGENOM" id="CLU_2373314_0_0_1"/>
<accession>Q7SHF1</accession>
<gene>
    <name evidence="2" type="ORF">NCU02953</name>
</gene>
<protein>
    <submittedName>
        <fullName evidence="2">Uncharacterized protein</fullName>
    </submittedName>
</protein>
<proteinExistence type="predicted"/>
<keyword evidence="3" id="KW-1185">Reference proteome</keyword>
<evidence type="ECO:0000313" key="3">
    <source>
        <dbReference type="Proteomes" id="UP000001805"/>
    </source>
</evidence>
<dbReference type="VEuPathDB" id="FungiDB:NCU02953"/>
<name>Q7SHF1_NEUCR</name>